<dbReference type="WBParaSite" id="ACRNAN_scaffold4910.g23158.t1">
    <property type="protein sequence ID" value="ACRNAN_scaffold4910.g23158.t1"/>
    <property type="gene ID" value="ACRNAN_scaffold4910.g23158"/>
</dbReference>
<keyword evidence="1" id="KW-1133">Transmembrane helix</keyword>
<accession>A0A914DZ57</accession>
<sequence length="142" mass="16741">MQRSVSNVKEIRDERLVKYYNVLWPVAELGKWKFRSHKTCGMIPTQMSIHQEKELDCMLEENTRIPTNFASDFTLLPLYRSFTKILANFLFRVMQQIDRLTRHKLLLALRFFATGHFYYSVVRFGIIILMISFFGGCSSSSE</sequence>
<name>A0A914DZ57_9BILA</name>
<feature type="transmembrane region" description="Helical" evidence="1">
    <location>
        <begin position="107"/>
        <end position="134"/>
    </location>
</feature>
<keyword evidence="2" id="KW-1185">Reference proteome</keyword>
<dbReference type="AlphaFoldDB" id="A0A914DZ57"/>
<dbReference type="Proteomes" id="UP000887540">
    <property type="component" value="Unplaced"/>
</dbReference>
<evidence type="ECO:0000313" key="3">
    <source>
        <dbReference type="WBParaSite" id="ACRNAN_scaffold4910.g23158.t1"/>
    </source>
</evidence>
<keyword evidence="1" id="KW-0472">Membrane</keyword>
<protein>
    <submittedName>
        <fullName evidence="3">Uncharacterized protein</fullName>
    </submittedName>
</protein>
<proteinExistence type="predicted"/>
<keyword evidence="1" id="KW-0812">Transmembrane</keyword>
<evidence type="ECO:0000313" key="2">
    <source>
        <dbReference type="Proteomes" id="UP000887540"/>
    </source>
</evidence>
<reference evidence="3" key="1">
    <citation type="submission" date="2022-11" db="UniProtKB">
        <authorList>
            <consortium name="WormBaseParasite"/>
        </authorList>
    </citation>
    <scope>IDENTIFICATION</scope>
</reference>
<organism evidence="2 3">
    <name type="scientific">Acrobeloides nanus</name>
    <dbReference type="NCBI Taxonomy" id="290746"/>
    <lineage>
        <taxon>Eukaryota</taxon>
        <taxon>Metazoa</taxon>
        <taxon>Ecdysozoa</taxon>
        <taxon>Nematoda</taxon>
        <taxon>Chromadorea</taxon>
        <taxon>Rhabditida</taxon>
        <taxon>Tylenchina</taxon>
        <taxon>Cephalobomorpha</taxon>
        <taxon>Cephaloboidea</taxon>
        <taxon>Cephalobidae</taxon>
        <taxon>Acrobeloides</taxon>
    </lineage>
</organism>
<evidence type="ECO:0000256" key="1">
    <source>
        <dbReference type="SAM" id="Phobius"/>
    </source>
</evidence>